<dbReference type="UniPathway" id="UPA00143"/>
<dbReference type="Pfam" id="PF04564">
    <property type="entry name" value="U-box"/>
    <property type="match status" value="1"/>
</dbReference>
<feature type="domain" description="U-box" evidence="3">
    <location>
        <begin position="5"/>
        <end position="28"/>
    </location>
</feature>
<comment type="pathway">
    <text evidence="1">Protein modification; protein ubiquitination.</text>
</comment>
<dbReference type="OrthoDB" id="10064100at2759"/>
<dbReference type="AlphaFoldDB" id="A0A834LUT9"/>
<keyword evidence="5" id="KW-1185">Reference proteome</keyword>
<evidence type="ECO:0000313" key="5">
    <source>
        <dbReference type="Proteomes" id="UP000626092"/>
    </source>
</evidence>
<dbReference type="Proteomes" id="UP000626092">
    <property type="component" value="Unassembled WGS sequence"/>
</dbReference>
<gene>
    <name evidence="4" type="ORF">RHSIM_Rhsim03G0131700</name>
</gene>
<reference evidence="4" key="1">
    <citation type="submission" date="2019-11" db="EMBL/GenBank/DDBJ databases">
        <authorList>
            <person name="Liu Y."/>
            <person name="Hou J."/>
            <person name="Li T.-Q."/>
            <person name="Guan C.-H."/>
            <person name="Wu X."/>
            <person name="Wu H.-Z."/>
            <person name="Ling F."/>
            <person name="Zhang R."/>
            <person name="Shi X.-G."/>
            <person name="Ren J.-P."/>
            <person name="Chen E.-F."/>
            <person name="Sun J.-M."/>
        </authorList>
    </citation>
    <scope>NUCLEOTIDE SEQUENCE</scope>
    <source>
        <strain evidence="4">Adult_tree_wgs_1</strain>
        <tissue evidence="4">Leaves</tissue>
    </source>
</reference>
<organism evidence="4 5">
    <name type="scientific">Rhododendron simsii</name>
    <name type="common">Sims's rhododendron</name>
    <dbReference type="NCBI Taxonomy" id="118357"/>
    <lineage>
        <taxon>Eukaryota</taxon>
        <taxon>Viridiplantae</taxon>
        <taxon>Streptophyta</taxon>
        <taxon>Embryophyta</taxon>
        <taxon>Tracheophyta</taxon>
        <taxon>Spermatophyta</taxon>
        <taxon>Magnoliopsida</taxon>
        <taxon>eudicotyledons</taxon>
        <taxon>Gunneridae</taxon>
        <taxon>Pentapetalae</taxon>
        <taxon>asterids</taxon>
        <taxon>Ericales</taxon>
        <taxon>Ericaceae</taxon>
        <taxon>Ericoideae</taxon>
        <taxon>Rhodoreae</taxon>
        <taxon>Rhododendron</taxon>
    </lineage>
</organism>
<dbReference type="EMBL" id="WJXA01000003">
    <property type="protein sequence ID" value="KAF7148889.1"/>
    <property type="molecule type" value="Genomic_DNA"/>
</dbReference>
<dbReference type="GO" id="GO:0016567">
    <property type="term" value="P:protein ubiquitination"/>
    <property type="evidence" value="ECO:0007669"/>
    <property type="project" value="UniProtKB-UniPathway"/>
</dbReference>
<dbReference type="SUPFAM" id="SSF57850">
    <property type="entry name" value="RING/U-box"/>
    <property type="match status" value="1"/>
</dbReference>
<evidence type="ECO:0000259" key="3">
    <source>
        <dbReference type="Pfam" id="PF04564"/>
    </source>
</evidence>
<dbReference type="GO" id="GO:0004842">
    <property type="term" value="F:ubiquitin-protein transferase activity"/>
    <property type="evidence" value="ECO:0007669"/>
    <property type="project" value="InterPro"/>
</dbReference>
<accession>A0A834LUT9</accession>
<evidence type="ECO:0000256" key="2">
    <source>
        <dbReference type="ARBA" id="ARBA00022679"/>
    </source>
</evidence>
<protein>
    <recommendedName>
        <fullName evidence="3">U-box domain-containing protein</fullName>
    </recommendedName>
</protein>
<keyword evidence="2" id="KW-0808">Transferase</keyword>
<evidence type="ECO:0000313" key="4">
    <source>
        <dbReference type="EMBL" id="KAF7148889.1"/>
    </source>
</evidence>
<dbReference type="Gene3D" id="3.30.40.10">
    <property type="entry name" value="Zinc/RING finger domain, C3HC4 (zinc finger)"/>
    <property type="match status" value="1"/>
</dbReference>
<comment type="caution">
    <text evidence="4">The sequence shown here is derived from an EMBL/GenBank/DDBJ whole genome shotgun (WGS) entry which is preliminary data.</text>
</comment>
<evidence type="ECO:0000256" key="1">
    <source>
        <dbReference type="ARBA" id="ARBA00004906"/>
    </source>
</evidence>
<name>A0A834LUT9_RHOSS</name>
<dbReference type="InterPro" id="IPR003613">
    <property type="entry name" value="Ubox_domain"/>
</dbReference>
<proteinExistence type="predicted"/>
<sequence length="113" mass="13387">MVKRDEFSCPISKELMRDPVIVATGQRYCKLCQFFPHVMRIDVFYRPWDSDQNNMIEQAMKMGSVLLEADKMGQSPSLLIRWMKWLRAETGMLRLLGAFGHQLFNVIPQRNWY</sequence>
<dbReference type="InterPro" id="IPR013083">
    <property type="entry name" value="Znf_RING/FYVE/PHD"/>
</dbReference>